<accession>A0A7X5RLN4</accession>
<dbReference type="Pfam" id="PF08668">
    <property type="entry name" value="HDOD"/>
    <property type="match status" value="1"/>
</dbReference>
<evidence type="ECO:0000313" key="2">
    <source>
        <dbReference type="EMBL" id="NDV92102.1"/>
    </source>
</evidence>
<dbReference type="PROSITE" id="PS51833">
    <property type="entry name" value="HDOD"/>
    <property type="match status" value="1"/>
</dbReference>
<gene>
    <name evidence="2" type="ORF">GTH32_13055</name>
</gene>
<protein>
    <submittedName>
        <fullName evidence="2">HDOD domain-containing protein</fullName>
    </submittedName>
</protein>
<proteinExistence type="predicted"/>
<feature type="domain" description="HDOD" evidence="1">
    <location>
        <begin position="102"/>
        <end position="304"/>
    </location>
</feature>
<reference evidence="2 3" key="1">
    <citation type="submission" date="2020-01" db="EMBL/GenBank/DDBJ databases">
        <authorList>
            <person name="Chen J."/>
            <person name="Zhu S."/>
            <person name="Yang J."/>
        </authorList>
    </citation>
    <scope>NUCLEOTIDE SEQUENCE [LARGE SCALE GENOMIC DNA]</scope>
    <source>
        <strain evidence="2 3">345S023</strain>
    </source>
</reference>
<dbReference type="EMBL" id="JAAAWN010000017">
    <property type="protein sequence ID" value="NDV92102.1"/>
    <property type="molecule type" value="Genomic_DNA"/>
</dbReference>
<organism evidence="2 3">
    <name type="scientific">Alteromonas profundi</name>
    <dbReference type="NCBI Taxonomy" id="2696062"/>
    <lineage>
        <taxon>Bacteria</taxon>
        <taxon>Pseudomonadati</taxon>
        <taxon>Pseudomonadota</taxon>
        <taxon>Gammaproteobacteria</taxon>
        <taxon>Alteromonadales</taxon>
        <taxon>Alteromonadaceae</taxon>
        <taxon>Alteromonas/Salinimonas group</taxon>
        <taxon>Alteromonas</taxon>
    </lineage>
</organism>
<evidence type="ECO:0000259" key="1">
    <source>
        <dbReference type="PROSITE" id="PS51833"/>
    </source>
</evidence>
<keyword evidence="3" id="KW-1185">Reference proteome</keyword>
<evidence type="ECO:0000313" key="3">
    <source>
        <dbReference type="Proteomes" id="UP000470213"/>
    </source>
</evidence>
<dbReference type="InterPro" id="IPR013976">
    <property type="entry name" value="HDOD"/>
</dbReference>
<comment type="caution">
    <text evidence="2">The sequence shown here is derived from an EMBL/GenBank/DDBJ whole genome shotgun (WGS) entry which is preliminary data.</text>
</comment>
<dbReference type="SUPFAM" id="SSF109604">
    <property type="entry name" value="HD-domain/PDEase-like"/>
    <property type="match status" value="1"/>
</dbReference>
<dbReference type="Proteomes" id="UP000470213">
    <property type="component" value="Unassembled WGS sequence"/>
</dbReference>
<name>A0A7X5RLN4_9ALTE</name>
<sequence>MTTTPSTPISLDERFENLLISPERAMKLAGKRTPGEISFAQSEQGDARRRLLHVEKEAIENKRLQALSEASYIDSVSHYLHEVLIGELSEQLSFTNELFTQTLNLSEDVGGLLDALAVRATSISKVEPFAAGLPWLYDELMQVVNSAQFRRRDSKGRVIVVETLRTALSFLGIENLRLIIPSLVLKRAMPQITDPYPCIKLKLSQFSHGSAVAAMHIAPRYKLRANDAFTFGMLSQLGRCAVIRLYFKLFDKVHLHLLQECQKDKERQRHDALLKIAPSANYLVAIQEEFAEKVAADVLENMMLKRMFLGNAMRQCAQNNPGEVGSLPKVLEQARTYTKVRMLHQSKLVTMPEVKPIFRAQQYPAGLLETLKSVDIFTLPVSRDEENS</sequence>
<dbReference type="Gene3D" id="1.10.3210.10">
    <property type="entry name" value="Hypothetical protein af1432"/>
    <property type="match status" value="1"/>
</dbReference>
<dbReference type="RefSeq" id="WP_163086343.1">
    <property type="nucleotide sequence ID" value="NZ_JAAAWN010000017.1"/>
</dbReference>
<dbReference type="AlphaFoldDB" id="A0A7X5RLN4"/>